<gene>
    <name evidence="1" type="ORF">GCM10023231_01110</name>
</gene>
<dbReference type="InterPro" id="IPR014917">
    <property type="entry name" value="DUF1800"/>
</dbReference>
<organism evidence="1 2">
    <name type="scientific">Olivibacter ginsenosidimutans</name>
    <dbReference type="NCBI Taxonomy" id="1176537"/>
    <lineage>
        <taxon>Bacteria</taxon>
        <taxon>Pseudomonadati</taxon>
        <taxon>Bacteroidota</taxon>
        <taxon>Sphingobacteriia</taxon>
        <taxon>Sphingobacteriales</taxon>
        <taxon>Sphingobacteriaceae</taxon>
        <taxon>Olivibacter</taxon>
    </lineage>
</organism>
<reference evidence="2" key="1">
    <citation type="journal article" date="2019" name="Int. J. Syst. Evol. Microbiol.">
        <title>The Global Catalogue of Microorganisms (GCM) 10K type strain sequencing project: providing services to taxonomists for standard genome sequencing and annotation.</title>
        <authorList>
            <consortium name="The Broad Institute Genomics Platform"/>
            <consortium name="The Broad Institute Genome Sequencing Center for Infectious Disease"/>
            <person name="Wu L."/>
            <person name="Ma J."/>
        </authorList>
    </citation>
    <scope>NUCLEOTIDE SEQUENCE [LARGE SCALE GENOMIC DNA]</scope>
    <source>
        <strain evidence="2">JCM 18200</strain>
    </source>
</reference>
<evidence type="ECO:0000313" key="1">
    <source>
        <dbReference type="EMBL" id="GAA4778339.1"/>
    </source>
</evidence>
<protein>
    <recommendedName>
        <fullName evidence="3">DUF1800 domain-containing protein</fullName>
    </recommendedName>
</protein>
<name>A0ABP9AD12_9SPHI</name>
<keyword evidence="2" id="KW-1185">Reference proteome</keyword>
<dbReference type="Proteomes" id="UP001501411">
    <property type="component" value="Unassembled WGS sequence"/>
</dbReference>
<dbReference type="EMBL" id="BAABIQ010000001">
    <property type="protein sequence ID" value="GAA4778339.1"/>
    <property type="molecule type" value="Genomic_DNA"/>
</dbReference>
<dbReference type="Pfam" id="PF08811">
    <property type="entry name" value="DUF1800"/>
    <property type="match status" value="1"/>
</dbReference>
<evidence type="ECO:0008006" key="3">
    <source>
        <dbReference type="Google" id="ProtNLM"/>
    </source>
</evidence>
<evidence type="ECO:0000313" key="2">
    <source>
        <dbReference type="Proteomes" id="UP001501411"/>
    </source>
</evidence>
<accession>A0ABP9AD12</accession>
<comment type="caution">
    <text evidence="1">The sequence shown here is derived from an EMBL/GenBank/DDBJ whole genome shotgun (WGS) entry which is preliminary data.</text>
</comment>
<proteinExistence type="predicted"/>
<sequence length="135" mass="15009">MGEKIYYYQAPTGFPDRAQYWVNTGALLNRMNFGLAIASGRIPGIAVDLDALNGYHEPESTVAALNTYSRLMMPGRNLEKTTERLTPMINDPSLAQKVSRRVAQQEGKVDDPPLVKNMLAQVVGIIIGSPEYQRR</sequence>